<evidence type="ECO:0000313" key="12">
    <source>
        <dbReference type="Proteomes" id="UP000007648"/>
    </source>
</evidence>
<evidence type="ECO:0000256" key="4">
    <source>
        <dbReference type="ARBA" id="ARBA00022692"/>
    </source>
</evidence>
<reference evidence="11" key="3">
    <citation type="submission" date="2025-09" db="UniProtKB">
        <authorList>
            <consortium name="Ensembl"/>
        </authorList>
    </citation>
    <scope>IDENTIFICATION</scope>
</reference>
<reference evidence="11 12" key="1">
    <citation type="journal article" date="2011" name="Proc. Natl. Acad. Sci. U.S.A.">
        <title>Genetic diversity and population structure of the endangered marsupial Sarcophilus harrisii (Tasmanian devil).</title>
        <authorList>
            <person name="Miller W."/>
            <person name="Hayes V.M."/>
            <person name="Ratan A."/>
            <person name="Petersen D.C."/>
            <person name="Wittekindt N.E."/>
            <person name="Miller J."/>
            <person name="Walenz B."/>
            <person name="Knight J."/>
            <person name="Qi J."/>
            <person name="Zhao F."/>
            <person name="Wang Q."/>
            <person name="Bedoya-Reina O.C."/>
            <person name="Katiyar N."/>
            <person name="Tomsho L.P."/>
            <person name="Kasson L.M."/>
            <person name="Hardie R.A."/>
            <person name="Woodbridge P."/>
            <person name="Tindall E.A."/>
            <person name="Bertelsen M.F."/>
            <person name="Dixon D."/>
            <person name="Pyecroft S."/>
            <person name="Helgen K.M."/>
            <person name="Lesk A.M."/>
            <person name="Pringle T.H."/>
            <person name="Patterson N."/>
            <person name="Zhang Y."/>
            <person name="Kreiss A."/>
            <person name="Woods G.M."/>
            <person name="Jones M.E."/>
            <person name="Schuster S.C."/>
        </authorList>
    </citation>
    <scope>NUCLEOTIDE SEQUENCE [LARGE SCALE GENOMIC DNA]</scope>
</reference>
<dbReference type="AlphaFoldDB" id="G3X3R6"/>
<evidence type="ECO:0000256" key="3">
    <source>
        <dbReference type="ARBA" id="ARBA00022679"/>
    </source>
</evidence>
<evidence type="ECO:0000256" key="1">
    <source>
        <dbReference type="ARBA" id="ARBA00004141"/>
    </source>
</evidence>
<feature type="transmembrane region" description="Helical" evidence="10">
    <location>
        <begin position="110"/>
        <end position="131"/>
    </location>
</feature>
<dbReference type="PANTHER" id="PTHR11157">
    <property type="entry name" value="FATTY ACID ACYL TRANSFERASE-RELATED"/>
    <property type="match status" value="1"/>
</dbReference>
<evidence type="ECO:0000256" key="6">
    <source>
        <dbReference type="ARBA" id="ARBA00022989"/>
    </source>
</evidence>
<dbReference type="GO" id="GO:0030148">
    <property type="term" value="P:sphingolipid biosynthetic process"/>
    <property type="evidence" value="ECO:0007669"/>
    <property type="project" value="TreeGrafter"/>
</dbReference>
<name>G3X3R6_SARHA</name>
<dbReference type="EC" id="2.3.1.199" evidence="10"/>
<dbReference type="InterPro" id="IPR002076">
    <property type="entry name" value="ELO_fam"/>
</dbReference>
<keyword evidence="8 10" id="KW-0472">Membrane</keyword>
<feature type="transmembrane region" description="Helical" evidence="10">
    <location>
        <begin position="58"/>
        <end position="78"/>
    </location>
</feature>
<dbReference type="GO" id="GO:0034626">
    <property type="term" value="P:fatty acid elongation, polyunsaturated fatty acid"/>
    <property type="evidence" value="ECO:0007669"/>
    <property type="project" value="Ensembl"/>
</dbReference>
<keyword evidence="6 10" id="KW-1133">Transmembrane helix</keyword>
<dbReference type="Proteomes" id="UP000007648">
    <property type="component" value="Unassembled WGS sequence"/>
</dbReference>
<dbReference type="GO" id="GO:0005789">
    <property type="term" value="C:endoplasmic reticulum membrane"/>
    <property type="evidence" value="ECO:0007669"/>
    <property type="project" value="TreeGrafter"/>
</dbReference>
<evidence type="ECO:0000256" key="2">
    <source>
        <dbReference type="ARBA" id="ARBA00022516"/>
    </source>
</evidence>
<organism evidence="11 12">
    <name type="scientific">Sarcophilus harrisii</name>
    <name type="common">Tasmanian devil</name>
    <name type="synonym">Sarcophilus laniarius</name>
    <dbReference type="NCBI Taxonomy" id="9305"/>
    <lineage>
        <taxon>Eukaryota</taxon>
        <taxon>Metazoa</taxon>
        <taxon>Chordata</taxon>
        <taxon>Craniata</taxon>
        <taxon>Vertebrata</taxon>
        <taxon>Euteleostomi</taxon>
        <taxon>Mammalia</taxon>
        <taxon>Metatheria</taxon>
        <taxon>Dasyuromorphia</taxon>
        <taxon>Dasyuridae</taxon>
        <taxon>Sarcophilus</taxon>
    </lineage>
</organism>
<comment type="subcellular location">
    <subcellularLocation>
        <location evidence="1">Membrane</location>
        <topology evidence="1">Multi-pass membrane protein</topology>
    </subcellularLocation>
</comment>
<comment type="catalytic activity">
    <reaction evidence="10">
        <text>a very-long-chain acyl-CoA + malonyl-CoA + H(+) = a very-long-chain 3-oxoacyl-CoA + CO2 + CoA</text>
        <dbReference type="Rhea" id="RHEA:32727"/>
        <dbReference type="ChEBI" id="CHEBI:15378"/>
        <dbReference type="ChEBI" id="CHEBI:16526"/>
        <dbReference type="ChEBI" id="CHEBI:57287"/>
        <dbReference type="ChEBI" id="CHEBI:57384"/>
        <dbReference type="ChEBI" id="CHEBI:90725"/>
        <dbReference type="ChEBI" id="CHEBI:90736"/>
        <dbReference type="EC" id="2.3.1.199"/>
    </reaction>
</comment>
<keyword evidence="12" id="KW-1185">Reference proteome</keyword>
<evidence type="ECO:0000313" key="11">
    <source>
        <dbReference type="Ensembl" id="ENSSHAP00000022321.2"/>
    </source>
</evidence>
<gene>
    <name evidence="11" type="primary">ELOVL3</name>
</gene>
<dbReference type="Pfam" id="PF01151">
    <property type="entry name" value="ELO"/>
    <property type="match status" value="1"/>
</dbReference>
<evidence type="ECO:0000256" key="9">
    <source>
        <dbReference type="ARBA" id="ARBA00023160"/>
    </source>
</evidence>
<dbReference type="FunCoup" id="G3X3R6">
    <property type="interactions" value="323"/>
</dbReference>
<dbReference type="InParanoid" id="G3X3R6"/>
<protein>
    <recommendedName>
        <fullName evidence="10">Elongation of very long chain fatty acids protein</fullName>
        <ecNumber evidence="10">2.3.1.199</ecNumber>
    </recommendedName>
    <alternativeName>
        <fullName evidence="10">Very-long-chain 3-oxoacyl-CoA synthase</fullName>
    </alternativeName>
</protein>
<accession>G3X3R6</accession>
<keyword evidence="3 10" id="KW-0808">Transferase</keyword>
<evidence type="ECO:0000256" key="5">
    <source>
        <dbReference type="ARBA" id="ARBA00022832"/>
    </source>
</evidence>
<feature type="transmembrane region" description="Helical" evidence="10">
    <location>
        <begin position="230"/>
        <end position="250"/>
    </location>
</feature>
<evidence type="ECO:0000256" key="7">
    <source>
        <dbReference type="ARBA" id="ARBA00023098"/>
    </source>
</evidence>
<dbReference type="InterPro" id="IPR030457">
    <property type="entry name" value="ELO_CS"/>
</dbReference>
<reference evidence="11" key="2">
    <citation type="submission" date="2025-08" db="UniProtKB">
        <authorList>
            <consortium name="Ensembl"/>
        </authorList>
    </citation>
    <scope>IDENTIFICATION</scope>
</reference>
<feature type="transmembrane region" description="Helical" evidence="10">
    <location>
        <begin position="192"/>
        <end position="218"/>
    </location>
</feature>
<dbReference type="GO" id="GO:0042761">
    <property type="term" value="P:very long-chain fatty acid biosynthetic process"/>
    <property type="evidence" value="ECO:0007669"/>
    <property type="project" value="Ensembl"/>
</dbReference>
<keyword evidence="5 10" id="KW-0276">Fatty acid metabolism</keyword>
<keyword evidence="9 10" id="KW-0275">Fatty acid biosynthesis</keyword>
<evidence type="ECO:0000256" key="8">
    <source>
        <dbReference type="ARBA" id="ARBA00023136"/>
    </source>
</evidence>
<dbReference type="GO" id="GO:0009922">
    <property type="term" value="F:fatty acid elongase activity"/>
    <property type="evidence" value="ECO:0007669"/>
    <property type="project" value="UniProtKB-EC"/>
</dbReference>
<dbReference type="Ensembl" id="ENSSHAT00000022499.2">
    <property type="protein sequence ID" value="ENSSHAP00000022321.2"/>
    <property type="gene ID" value="ENSSHAG00000018892.2"/>
</dbReference>
<dbReference type="GO" id="GO:0034625">
    <property type="term" value="P:fatty acid elongation, monounsaturated fatty acid"/>
    <property type="evidence" value="ECO:0007669"/>
    <property type="project" value="Ensembl"/>
</dbReference>
<dbReference type="PROSITE" id="PS01188">
    <property type="entry name" value="ELO"/>
    <property type="match status" value="1"/>
</dbReference>
<sequence length="268" mass="31625">MNETFENTLIHVYEFEKMSDFRPLLSEYWSLAIVLALVYLVFIFMGQRYMKDRKGFNLRLPLATWSFILAIFSILGAVRTWKYGGALLIMMGLKNSLCHHSVITNPTVRFWALLFVLSKIVELGDTVFIILRKQRLLFLHWFHHSTVLVYTWFAYKYAVAGAFWFMTMNYGVHAFMYSYYTVKALRLKPPRYLPMLITTLQITQMFVGASVSILSFLFRNECECYTSTQYLFWSFAMYAAYFALFLHFFYKAYFSASQTKAEIKAKSQ</sequence>
<evidence type="ECO:0000256" key="10">
    <source>
        <dbReference type="RuleBase" id="RU361115"/>
    </source>
</evidence>
<keyword evidence="4 10" id="KW-0812">Transmembrane</keyword>
<dbReference type="eggNOG" id="KOG3072">
    <property type="taxonomic scope" value="Eukaryota"/>
</dbReference>
<proteinExistence type="inferred from homology"/>
<dbReference type="PANTHER" id="PTHR11157:SF68">
    <property type="entry name" value="ELONGATION OF VERY LONG CHAIN FATTY ACIDS PROTEIN 3"/>
    <property type="match status" value="1"/>
</dbReference>
<feature type="transmembrane region" description="Helical" evidence="10">
    <location>
        <begin position="28"/>
        <end position="46"/>
    </location>
</feature>
<keyword evidence="2 10" id="KW-0444">Lipid biosynthesis</keyword>
<keyword evidence="7 10" id="KW-0443">Lipid metabolism</keyword>
<dbReference type="STRING" id="9305.ENSSHAP00000022321"/>
<dbReference type="GO" id="GO:0019367">
    <property type="term" value="P:fatty acid elongation, saturated fatty acid"/>
    <property type="evidence" value="ECO:0007669"/>
    <property type="project" value="Ensembl"/>
</dbReference>
<dbReference type="HOGENOM" id="CLU_048483_1_3_1"/>
<comment type="similarity">
    <text evidence="10">Belongs to the ELO family.</text>
</comment>
<dbReference type="GeneTree" id="ENSGT01050000244965"/>